<dbReference type="GO" id="GO:0015232">
    <property type="term" value="F:heme transmembrane transporter activity"/>
    <property type="evidence" value="ECO:0007669"/>
    <property type="project" value="InterPro"/>
</dbReference>
<gene>
    <name evidence="6" type="ORF">GGQ74_001041</name>
</gene>
<feature type="transmembrane region" description="Helical" evidence="3">
    <location>
        <begin position="176"/>
        <end position="198"/>
    </location>
</feature>
<feature type="transmembrane region" description="Helical" evidence="3">
    <location>
        <begin position="124"/>
        <end position="142"/>
    </location>
</feature>
<sequence length="624" mass="68844">MHLFAHFCLLAAFTVSIALAGLSLYMAWTGRRTASAWSERGQLAVFALIVAASAVLTRALVARDFSFQYVAQYTDTFLPMFYTLTAFWAGQAGSFLFWALSIAACGVFYASTDHYRRLSPETRVWFWLFHSGVQAFFLYILTGPSNPFLELSPAPAQGNGLNPLLQNPGMIFHPPLLFIGYAAFTVPCCLALASWLNGEREEWLPCGRRWVLFAWMFLTAGIILGAWWSYMELGWGGYWAWDPVENSSLIPWLSATAFVHTAIIQSRRNSLHRINVFFIALTFLLCIFATYVVRSGVIDSLHAFGRSELGAPLMFFMLAGLFVALVVTFSNRAADARPLDELTSRPGLLFMAAWLFLALALVVFLGTMWPVISSMWSAKPVGLEPAFYNRVCLPLFALIAVFLVFCPWLGWKGGLRDKRMFIAVCACLVPAAAFLWFFGVKHPVALVGAVSAVVGIAGIVGLFATQKGMVGNGSMWAAYGVHVGLLLMTLGVAFSGPYKVEAEAVLNPGQSMRIGAYDVRYLDNREITTPAMACYEVRLAVTRDGKPVGELTPQRRAYRNNDNVFAEVSVIPGLGDEIYATLVGSTREGQASLKLSINPLVNWIWIGGTLMTLFPLLAFVRRKA</sequence>
<feature type="transmembrane region" description="Helical" evidence="3">
    <location>
        <begin position="95"/>
        <end position="112"/>
    </location>
</feature>
<feature type="domain" description="Cytochrome c-type biogenesis protein CcmF C-terminal" evidence="5">
    <location>
        <begin position="338"/>
        <end position="620"/>
    </location>
</feature>
<dbReference type="GO" id="GO:0016020">
    <property type="term" value="C:membrane"/>
    <property type="evidence" value="ECO:0007669"/>
    <property type="project" value="InterPro"/>
</dbReference>
<keyword evidence="3" id="KW-1133">Transmembrane helix</keyword>
<reference evidence="6 7" key="1">
    <citation type="submission" date="2020-03" db="EMBL/GenBank/DDBJ databases">
        <title>Genomic Encyclopedia of Type Strains, Phase IV (KMG-IV): sequencing the most valuable type-strain genomes for metagenomic binning, comparative biology and taxonomic classification.</title>
        <authorList>
            <person name="Goeker M."/>
        </authorList>
    </citation>
    <scope>NUCLEOTIDE SEQUENCE [LARGE SCALE GENOMIC DNA]</scope>
    <source>
        <strain evidence="6 7">DSM 24233</strain>
    </source>
</reference>
<organism evidence="6 7">
    <name type="scientific">Desulfobaculum xiamenense</name>
    <dbReference type="NCBI Taxonomy" id="995050"/>
    <lineage>
        <taxon>Bacteria</taxon>
        <taxon>Pseudomonadati</taxon>
        <taxon>Thermodesulfobacteriota</taxon>
        <taxon>Desulfovibrionia</taxon>
        <taxon>Desulfovibrionales</taxon>
        <taxon>Desulfovibrionaceae</taxon>
        <taxon>Desulfobaculum</taxon>
    </lineage>
</organism>
<evidence type="ECO:0000259" key="5">
    <source>
        <dbReference type="Pfam" id="PF16327"/>
    </source>
</evidence>
<dbReference type="InterPro" id="IPR002541">
    <property type="entry name" value="Cyt_c_assembly"/>
</dbReference>
<dbReference type="RefSeq" id="WP_167940460.1">
    <property type="nucleotide sequence ID" value="NZ_JAATJA010000001.1"/>
</dbReference>
<feature type="transmembrane region" description="Helical" evidence="3">
    <location>
        <begin position="73"/>
        <end position="89"/>
    </location>
</feature>
<feature type="domain" description="Cytochrome c assembly protein" evidence="4">
    <location>
        <begin position="88"/>
        <end position="295"/>
    </location>
</feature>
<feature type="transmembrane region" description="Helical" evidence="3">
    <location>
        <begin position="421"/>
        <end position="438"/>
    </location>
</feature>
<feature type="transmembrane region" description="Helical" evidence="3">
    <location>
        <begin position="600"/>
        <end position="620"/>
    </location>
</feature>
<dbReference type="Pfam" id="PF01578">
    <property type="entry name" value="Cytochrom_C_asm"/>
    <property type="match status" value="1"/>
</dbReference>
<dbReference type="GO" id="GO:0020037">
    <property type="term" value="F:heme binding"/>
    <property type="evidence" value="ECO:0007669"/>
    <property type="project" value="InterPro"/>
</dbReference>
<feature type="transmembrane region" description="Helical" evidence="3">
    <location>
        <begin position="348"/>
        <end position="372"/>
    </location>
</feature>
<proteinExistence type="inferred from homology"/>
<feature type="transmembrane region" description="Helical" evidence="3">
    <location>
        <begin position="276"/>
        <end position="297"/>
    </location>
</feature>
<dbReference type="InterPro" id="IPR032523">
    <property type="entry name" value="CcmF_C"/>
</dbReference>
<keyword evidence="2" id="KW-0201">Cytochrome c-type biogenesis</keyword>
<protein>
    <submittedName>
        <fullName evidence="6">Cytochrome c-type biogenesis protein CcmF</fullName>
    </submittedName>
</protein>
<evidence type="ECO:0000256" key="1">
    <source>
        <dbReference type="ARBA" id="ARBA00009186"/>
    </source>
</evidence>
<comment type="similarity">
    <text evidence="1">Belongs to the CcmF/CycK/Ccl1/NrfE/CcsA family.</text>
</comment>
<keyword evidence="7" id="KW-1185">Reference proteome</keyword>
<evidence type="ECO:0000313" key="7">
    <source>
        <dbReference type="Proteomes" id="UP000580856"/>
    </source>
</evidence>
<name>A0A846QGP0_9BACT</name>
<dbReference type="AlphaFoldDB" id="A0A846QGP0"/>
<evidence type="ECO:0000313" key="6">
    <source>
        <dbReference type="EMBL" id="NJB67401.1"/>
    </source>
</evidence>
<dbReference type="PANTHER" id="PTHR43653:SF1">
    <property type="entry name" value="CYTOCHROME C-TYPE BIOGENESIS PROTEIN CCMF"/>
    <property type="match status" value="1"/>
</dbReference>
<dbReference type="PANTHER" id="PTHR43653">
    <property type="entry name" value="CYTOCHROME C ASSEMBLY PROTEIN-RELATED"/>
    <property type="match status" value="1"/>
</dbReference>
<dbReference type="InterPro" id="IPR003567">
    <property type="entry name" value="Cyt_c_biogenesis"/>
</dbReference>
<feature type="transmembrane region" description="Helical" evidence="3">
    <location>
        <begin position="476"/>
        <end position="498"/>
    </location>
</feature>
<evidence type="ECO:0000256" key="2">
    <source>
        <dbReference type="ARBA" id="ARBA00022748"/>
    </source>
</evidence>
<feature type="transmembrane region" description="Helical" evidence="3">
    <location>
        <begin position="444"/>
        <end position="464"/>
    </location>
</feature>
<evidence type="ECO:0000256" key="3">
    <source>
        <dbReference type="SAM" id="Phobius"/>
    </source>
</evidence>
<dbReference type="PRINTS" id="PR01410">
    <property type="entry name" value="CCBIOGENESIS"/>
</dbReference>
<accession>A0A846QGP0</accession>
<feature type="transmembrane region" description="Helical" evidence="3">
    <location>
        <begin position="387"/>
        <end position="409"/>
    </location>
</feature>
<feature type="transmembrane region" description="Helical" evidence="3">
    <location>
        <begin position="210"/>
        <end position="228"/>
    </location>
</feature>
<feature type="transmembrane region" description="Helical" evidence="3">
    <location>
        <begin position="309"/>
        <end position="327"/>
    </location>
</feature>
<dbReference type="GO" id="GO:0017004">
    <property type="term" value="P:cytochrome complex assembly"/>
    <property type="evidence" value="ECO:0007669"/>
    <property type="project" value="UniProtKB-KW"/>
</dbReference>
<feature type="transmembrane region" description="Helical" evidence="3">
    <location>
        <begin position="248"/>
        <end position="264"/>
    </location>
</feature>
<dbReference type="Pfam" id="PF16327">
    <property type="entry name" value="CcmF_C"/>
    <property type="match status" value="1"/>
</dbReference>
<dbReference type="EMBL" id="JAATJA010000001">
    <property type="protein sequence ID" value="NJB67401.1"/>
    <property type="molecule type" value="Genomic_DNA"/>
</dbReference>
<comment type="caution">
    <text evidence="6">The sequence shown here is derived from an EMBL/GenBank/DDBJ whole genome shotgun (WGS) entry which is preliminary data.</text>
</comment>
<evidence type="ECO:0000259" key="4">
    <source>
        <dbReference type="Pfam" id="PF01578"/>
    </source>
</evidence>
<dbReference type="Proteomes" id="UP000580856">
    <property type="component" value="Unassembled WGS sequence"/>
</dbReference>
<feature type="transmembrane region" description="Helical" evidence="3">
    <location>
        <begin position="44"/>
        <end position="61"/>
    </location>
</feature>
<keyword evidence="3" id="KW-0812">Transmembrane</keyword>
<keyword evidence="3" id="KW-0472">Membrane</keyword>